<evidence type="ECO:0000256" key="3">
    <source>
        <dbReference type="ARBA" id="ARBA00022679"/>
    </source>
</evidence>
<dbReference type="EMBL" id="CAADRA010005272">
    <property type="protein sequence ID" value="VFT87969.1"/>
    <property type="molecule type" value="Genomic_DNA"/>
</dbReference>
<dbReference type="AlphaFoldDB" id="A0A485KSR7"/>
<accession>A0A485KSR7</accession>
<keyword evidence="6 8" id="KW-0472">Membrane</keyword>
<evidence type="ECO:0000256" key="7">
    <source>
        <dbReference type="SAM" id="MobiDB-lite"/>
    </source>
</evidence>
<dbReference type="GO" id="GO:0035348">
    <property type="term" value="P:acetyl-CoA transmembrane transport"/>
    <property type="evidence" value="ECO:0007669"/>
    <property type="project" value="InterPro"/>
</dbReference>
<dbReference type="Pfam" id="PF13000">
    <property type="entry name" value="Acatn"/>
    <property type="match status" value="2"/>
</dbReference>
<reference evidence="9" key="2">
    <citation type="submission" date="2019-06" db="EMBL/GenBank/DDBJ databases">
        <title>Genomics analysis of Aphanomyces spp. identifies a new class of oomycete effector associated with host adaptation.</title>
        <authorList>
            <person name="Gaulin E."/>
        </authorList>
    </citation>
    <scope>NUCLEOTIDE SEQUENCE</scope>
    <source>
        <strain evidence="9">CBS 578.67</strain>
    </source>
</reference>
<feature type="transmembrane region" description="Helical" evidence="8">
    <location>
        <begin position="987"/>
        <end position="1009"/>
    </location>
</feature>
<feature type="transmembrane region" description="Helical" evidence="8">
    <location>
        <begin position="923"/>
        <end position="941"/>
    </location>
</feature>
<feature type="transmembrane region" description="Helical" evidence="8">
    <location>
        <begin position="762"/>
        <end position="783"/>
    </location>
</feature>
<evidence type="ECO:0000256" key="2">
    <source>
        <dbReference type="ARBA" id="ARBA00009105"/>
    </source>
</evidence>
<dbReference type="GO" id="GO:0016020">
    <property type="term" value="C:membrane"/>
    <property type="evidence" value="ECO:0007669"/>
    <property type="project" value="UniProtKB-SubCell"/>
</dbReference>
<dbReference type="EMBL" id="VJMH01005251">
    <property type="protein sequence ID" value="KAF0698271.1"/>
    <property type="molecule type" value="Genomic_DNA"/>
</dbReference>
<protein>
    <submittedName>
        <fullName evidence="10">Aste57867_11102 protein</fullName>
    </submittedName>
</protein>
<feature type="transmembrane region" description="Helical" evidence="8">
    <location>
        <begin position="953"/>
        <end position="975"/>
    </location>
</feature>
<dbReference type="OrthoDB" id="6415790at2759"/>
<keyword evidence="3" id="KW-0808">Transferase</keyword>
<dbReference type="Gene3D" id="1.20.1250.20">
    <property type="entry name" value="MFS general substrate transporter like domains"/>
    <property type="match status" value="1"/>
</dbReference>
<dbReference type="SUPFAM" id="SSF53448">
    <property type="entry name" value="Nucleotide-diphospho-sugar transferases"/>
    <property type="match status" value="1"/>
</dbReference>
<feature type="transmembrane region" description="Helical" evidence="8">
    <location>
        <begin position="538"/>
        <end position="559"/>
    </location>
</feature>
<comment type="similarity">
    <text evidence="2">Belongs to the MNN1/MNT family.</text>
</comment>
<evidence type="ECO:0000256" key="4">
    <source>
        <dbReference type="ARBA" id="ARBA00022692"/>
    </source>
</evidence>
<feature type="transmembrane region" description="Helical" evidence="8">
    <location>
        <begin position="804"/>
        <end position="826"/>
    </location>
</feature>
<proteinExistence type="inferred from homology"/>
<dbReference type="InterPro" id="IPR036259">
    <property type="entry name" value="MFS_trans_sf"/>
</dbReference>
<dbReference type="InterPro" id="IPR022751">
    <property type="entry name" value="Alpha_mannosyltransferase"/>
</dbReference>
<dbReference type="SUPFAM" id="SSF103473">
    <property type="entry name" value="MFS general substrate transporter"/>
    <property type="match status" value="1"/>
</dbReference>
<dbReference type="Pfam" id="PF11051">
    <property type="entry name" value="Mannosyl_trans3"/>
    <property type="match status" value="1"/>
</dbReference>
<keyword evidence="5 8" id="KW-1133">Transmembrane helix</keyword>
<dbReference type="GO" id="GO:0016757">
    <property type="term" value="F:glycosyltransferase activity"/>
    <property type="evidence" value="ECO:0007669"/>
    <property type="project" value="InterPro"/>
</dbReference>
<gene>
    <name evidence="10" type="primary">Aste57867_11102</name>
    <name evidence="9" type="ORF">As57867_011060</name>
    <name evidence="10" type="ORF">ASTE57867_11102</name>
</gene>
<reference evidence="10 11" key="1">
    <citation type="submission" date="2019-03" db="EMBL/GenBank/DDBJ databases">
        <authorList>
            <person name="Gaulin E."/>
            <person name="Dumas B."/>
        </authorList>
    </citation>
    <scope>NUCLEOTIDE SEQUENCE [LARGE SCALE GENOMIC DNA]</scope>
    <source>
        <strain evidence="10">CBS 568.67</strain>
    </source>
</reference>
<dbReference type="InterPro" id="IPR004752">
    <property type="entry name" value="AmpG_permease/AT-1"/>
</dbReference>
<feature type="transmembrane region" description="Helical" evidence="8">
    <location>
        <begin position="51"/>
        <end position="70"/>
    </location>
</feature>
<dbReference type="GO" id="GO:0008521">
    <property type="term" value="F:acetyl-CoA transmembrane transporter activity"/>
    <property type="evidence" value="ECO:0007669"/>
    <property type="project" value="InterPro"/>
</dbReference>
<evidence type="ECO:0000256" key="6">
    <source>
        <dbReference type="ARBA" id="ARBA00023136"/>
    </source>
</evidence>
<dbReference type="PANTHER" id="PTHR12778">
    <property type="entry name" value="SOLUTE CARRIER FAMILY 33 ACETYL-COA TRANSPORTER -RELATED"/>
    <property type="match status" value="1"/>
</dbReference>
<organism evidence="10 11">
    <name type="scientific">Aphanomyces stellatus</name>
    <dbReference type="NCBI Taxonomy" id="120398"/>
    <lineage>
        <taxon>Eukaryota</taxon>
        <taxon>Sar</taxon>
        <taxon>Stramenopiles</taxon>
        <taxon>Oomycota</taxon>
        <taxon>Saprolegniomycetes</taxon>
        <taxon>Saprolegniales</taxon>
        <taxon>Verrucalvaceae</taxon>
        <taxon>Aphanomyces</taxon>
    </lineage>
</organism>
<evidence type="ECO:0000313" key="10">
    <source>
        <dbReference type="EMBL" id="VFT87969.1"/>
    </source>
</evidence>
<feature type="transmembrane region" description="Helical" evidence="8">
    <location>
        <begin position="838"/>
        <end position="859"/>
    </location>
</feature>
<comment type="subcellular location">
    <subcellularLocation>
        <location evidence="1">Membrane</location>
        <topology evidence="1">Multi-pass membrane protein</topology>
    </subcellularLocation>
</comment>
<feature type="region of interest" description="Disordered" evidence="7">
    <location>
        <begin position="617"/>
        <end position="649"/>
    </location>
</feature>
<evidence type="ECO:0000256" key="5">
    <source>
        <dbReference type="ARBA" id="ARBA00022989"/>
    </source>
</evidence>
<dbReference type="InterPro" id="IPR024371">
    <property type="entry name" value="AcetylCoA_trans_1-like"/>
</dbReference>
<dbReference type="Proteomes" id="UP000332933">
    <property type="component" value="Unassembled WGS sequence"/>
</dbReference>
<dbReference type="Gene3D" id="3.90.550.10">
    <property type="entry name" value="Spore Coat Polysaccharide Biosynthesis Protein SpsA, Chain A"/>
    <property type="match status" value="1"/>
</dbReference>
<feature type="compositionally biased region" description="Basic and acidic residues" evidence="7">
    <location>
        <begin position="633"/>
        <end position="642"/>
    </location>
</feature>
<dbReference type="PANTHER" id="PTHR12778:SF9">
    <property type="entry name" value="ACETYL-COENZYME A TRANSPORTER 1"/>
    <property type="match status" value="1"/>
</dbReference>
<name>A0A485KSR7_9STRA</name>
<evidence type="ECO:0000256" key="1">
    <source>
        <dbReference type="ARBA" id="ARBA00004141"/>
    </source>
</evidence>
<dbReference type="InterPro" id="IPR029044">
    <property type="entry name" value="Nucleotide-diphossugar_trans"/>
</dbReference>
<evidence type="ECO:0000256" key="8">
    <source>
        <dbReference type="SAM" id="Phobius"/>
    </source>
</evidence>
<evidence type="ECO:0000313" key="11">
    <source>
        <dbReference type="Proteomes" id="UP000332933"/>
    </source>
</evidence>
<feature type="transmembrane region" description="Helical" evidence="8">
    <location>
        <begin position="729"/>
        <end position="750"/>
    </location>
</feature>
<keyword evidence="11" id="KW-1185">Reference proteome</keyword>
<keyword evidence="4 8" id="KW-0812">Transmembrane</keyword>
<evidence type="ECO:0000313" key="9">
    <source>
        <dbReference type="EMBL" id="KAF0698271.1"/>
    </source>
</evidence>
<sequence>MLVRPDPWEIKKGTEKSSILVQWGSKVTAAIVLCLPPTLRRRSHNRFKPPVIVRVLLAVLVSITIAKWLFTPPTKLPAYHDMDTTMESTPHFDDDRIHTIWANDTFECLQWQETKSCGVATPRGELAPALVTRKCNDTIEPRRAGFCQVRNKTSGAILRFMVTTCHSVTRRSYTCDLARAFSEFALRGQAYQHIPMATSLALSSSSRPTRAILMVVYTKVLPSAYAAIRLLRAVHGCRLPIEMWYRPDEMVDIDTNRLVQRLVVHENVHLRAIFDPRATGFYTKPHAIFYSRYDQVLLLDADNLPVRDPSYLFDEPLFKTHGALFWPDFWQPANSLFDVTAHNLVWQLVQMEFAVEFEQESGQVLVDRRRAPAALNKLMYLSTSGLLDALQLVWGDKDLFRLAWRNTGTSYHMMQRPPAIGGLYNEARCVFCGLAIVQYDPQGHILFVHRNSVKLDGSIDQQETITHLQEFHGDSSDAYRVGQIMAELDQESCYYMRSHETTITPIGETPYAGLERAAIAYSIEGRRLLEPHPRNTNLGVPLACCLLLVGGVAGLAAFARRKAFTKRGSWRVMSSTNDTVRSKMSCAQTSWNALKVRDSPDTTRVLHFVRTRMAKKRASQAAKESAVAKAPPTRKEPHHASNDDASVSSVEDDTSDLWSIAILMVLYTLQGIPMGLSSSVPFLLQGKVGYAEQATFSLVSWPFSLKLLWAPIVDSIYVESFGRRKSWLIPVQLVCAVLMILGGPFVGTLLDMDEPDVHLLTLFFFALYFLMATQDIAVDGWALTMLSPKNVEYASTCNTIGQTLGYFIAYVGFLALNDAGTCNSYLRAVPDDAGLVTLPGFMTFWGYVMLVTTLVVWVAKREKPDPDHNLTIAETYHQMWTVIQLPSVLALTAVQLTVKVAFAATDAVSSLKLVEYGVQKEKLALLTPILVPLGLVLPVLITSRMNKDTPLQLFLTAIPFRLVVGVVYAGLVYVTPLVMSHSEDVHYYYYALVLVAGALHEVSATMMYVPQMAFFAKVSDPTIGGTYMTFLNTISNLGSKWPNSLSLAFVDTLSTKLCSVDAANACSDHDAKHACEAMGGHCHILTDGYFVETAVCTAIGVMWLIVAYRHVDKLQKLPMSAWRVAKGKKTN</sequence>